<organism evidence="3 4">
    <name type="scientific">Stylophora pistillata</name>
    <name type="common">Smooth cauliflower coral</name>
    <dbReference type="NCBI Taxonomy" id="50429"/>
    <lineage>
        <taxon>Eukaryota</taxon>
        <taxon>Metazoa</taxon>
        <taxon>Cnidaria</taxon>
        <taxon>Anthozoa</taxon>
        <taxon>Hexacorallia</taxon>
        <taxon>Scleractinia</taxon>
        <taxon>Astrocoeniina</taxon>
        <taxon>Pocilloporidae</taxon>
        <taxon>Stylophora</taxon>
    </lineage>
</organism>
<feature type="compositionally biased region" description="Basic residues" evidence="2">
    <location>
        <begin position="855"/>
        <end position="865"/>
    </location>
</feature>
<keyword evidence="4" id="KW-1185">Reference proteome</keyword>
<feature type="region of interest" description="Disordered" evidence="2">
    <location>
        <begin position="848"/>
        <end position="872"/>
    </location>
</feature>
<keyword evidence="1" id="KW-0175">Coiled coil</keyword>
<evidence type="ECO:0008006" key="5">
    <source>
        <dbReference type="Google" id="ProtNLM"/>
    </source>
</evidence>
<proteinExistence type="predicted"/>
<dbReference type="OrthoDB" id="10024601at2759"/>
<dbReference type="PANTHER" id="PTHR37162:SF11">
    <property type="match status" value="1"/>
</dbReference>
<evidence type="ECO:0000313" key="3">
    <source>
        <dbReference type="EMBL" id="PFX23313.1"/>
    </source>
</evidence>
<protein>
    <recommendedName>
        <fullName evidence="5">HAT C-terminal dimerisation domain-containing protein</fullName>
    </recommendedName>
</protein>
<sequence>MPFSRKVLSETTLADMPKHQTKFNDRWLDEIDGNGHKLRLWCSKGKTDTTAYCFLCKKTIQCGNAGFAQVLQHSEKSKTHIRLANIACSDSQTKIAFKTIHNSSSIESQASSEVSEIIPVPVRNICVTSKKDDTTKAEIIWAAKTANDNYSFRSSDGIGDTFRAMFSNPETLETFSMSRTKLSYVIGHGFAPVFKEELISDVRASQSPFSLQYDETTQCQVKKQMELHIRYWSPVHNEVWIRYYTSQFFGHAEGATVASAIMSTFRSDDVPLTQLLTLGSDGPNVNKTIWREMEKKIREVYPGFQGLVDVGTCNIHIVHNSFGKGLDKYGKDAEQFVIDLHSLFKYSAARREDFRKLQLNLDVELKLFIEHSSLRWLSIGPGVRRILEQWEAIVQFVKFLESDPKKIPQSAAFKRVQATVKRAEILVQLKFIASTVTLFEAFILNFQNDEPKIHIIYEQMADLMKKFLLRFMKGEKVEAIRAHQLSTLDLARHSQLSDGDLVIGEPTRQELNKLKEDQQKAQLLGIRAFFTAVAAFLQTRLPFENKLLRFLSCLNPDRRSDASLRAIEFVASKLRTPAADIASVSDEWRLYIHDEEIRKPEKGTRVDHYWRDIFKLQTANGNLRYPLLTTIVKAALVLPHGNSDVERGISVNSRMLTSERNKLSEETINGLRNTKDMVKFSDPQSHRPERVPVTKKLLSSVRSAHAAYRQKCEKEKEENERRRKEKEKEEAEIARRQKEMDALKAKNASLLEKETALNEREKELREKLEGVGQLLIDGNSKLKSSVKSSDRAGINAAEVMIETASGLAQKLNAEISEIREKQRNVECQKRKLIEKSLGEVPMKKARVCASVPKQASKKKRKKKSNVKTTTAT</sequence>
<gene>
    <name evidence="3" type="ORF">AWC38_SpisGene12127</name>
</gene>
<dbReference type="AlphaFoldDB" id="A0A2B4S2P0"/>
<evidence type="ECO:0000313" key="4">
    <source>
        <dbReference type="Proteomes" id="UP000225706"/>
    </source>
</evidence>
<dbReference type="InterPro" id="IPR012337">
    <property type="entry name" value="RNaseH-like_sf"/>
</dbReference>
<comment type="caution">
    <text evidence="3">The sequence shown here is derived from an EMBL/GenBank/DDBJ whole genome shotgun (WGS) entry which is preliminary data.</text>
</comment>
<evidence type="ECO:0000256" key="2">
    <source>
        <dbReference type="SAM" id="MobiDB-lite"/>
    </source>
</evidence>
<feature type="region of interest" description="Disordered" evidence="2">
    <location>
        <begin position="707"/>
        <end position="731"/>
    </location>
</feature>
<name>A0A2B4S2P0_STYPI</name>
<dbReference type="Proteomes" id="UP000225706">
    <property type="component" value="Unassembled WGS sequence"/>
</dbReference>
<accession>A0A2B4S2P0</accession>
<reference evidence="4" key="1">
    <citation type="journal article" date="2017" name="bioRxiv">
        <title>Comparative analysis of the genomes of Stylophora pistillata and Acropora digitifera provides evidence for extensive differences between species of corals.</title>
        <authorList>
            <person name="Voolstra C.R."/>
            <person name="Li Y."/>
            <person name="Liew Y.J."/>
            <person name="Baumgarten S."/>
            <person name="Zoccola D."/>
            <person name="Flot J.-F."/>
            <person name="Tambutte S."/>
            <person name="Allemand D."/>
            <person name="Aranda M."/>
        </authorList>
    </citation>
    <scope>NUCLEOTIDE SEQUENCE [LARGE SCALE GENOMIC DNA]</scope>
</reference>
<feature type="compositionally biased region" description="Basic and acidic residues" evidence="2">
    <location>
        <begin position="710"/>
        <end position="731"/>
    </location>
</feature>
<dbReference type="EMBL" id="LSMT01000211">
    <property type="protein sequence ID" value="PFX23313.1"/>
    <property type="molecule type" value="Genomic_DNA"/>
</dbReference>
<dbReference type="PANTHER" id="PTHR37162">
    <property type="entry name" value="HAT FAMILY DIMERISATION DOMAINCONTAINING PROTEIN-RELATED"/>
    <property type="match status" value="1"/>
</dbReference>
<dbReference type="SUPFAM" id="SSF53098">
    <property type="entry name" value="Ribonuclease H-like"/>
    <property type="match status" value="1"/>
</dbReference>
<feature type="coiled-coil region" evidence="1">
    <location>
        <begin position="801"/>
        <end position="835"/>
    </location>
</feature>
<evidence type="ECO:0000256" key="1">
    <source>
        <dbReference type="SAM" id="Coils"/>
    </source>
</evidence>